<evidence type="ECO:0000256" key="2">
    <source>
        <dbReference type="SAM" id="SignalP"/>
    </source>
</evidence>
<keyword evidence="1" id="KW-0812">Transmembrane</keyword>
<feature type="signal peptide" evidence="2">
    <location>
        <begin position="1"/>
        <end position="18"/>
    </location>
</feature>
<keyword evidence="1" id="KW-1133">Transmembrane helix</keyword>
<accession>A0A6J8AYD7</accession>
<sequence length="198" mass="22398">MEFLLIFYALVHLCFLNAKTCRRNTSIGVEYYCCGNFEIKRDRSGCQECRTGFTSDNGNDCRPCKQIYYGDKCAYMCNCSDNNICDNVHGCMTRTETFEPTESGTTIVSKTLQKTFTDGITQVKLIIYIAITGVSAVSIGLCIICKKRRTKIQNSFKKRCDVSPLRTITLESVDERAPQSSDNIYDILDEQNMLNDAD</sequence>
<gene>
    <name evidence="3" type="ORF">MCOR_12636</name>
</gene>
<organism evidence="3 4">
    <name type="scientific">Mytilus coruscus</name>
    <name type="common">Sea mussel</name>
    <dbReference type="NCBI Taxonomy" id="42192"/>
    <lineage>
        <taxon>Eukaryota</taxon>
        <taxon>Metazoa</taxon>
        <taxon>Spiralia</taxon>
        <taxon>Lophotrochozoa</taxon>
        <taxon>Mollusca</taxon>
        <taxon>Bivalvia</taxon>
        <taxon>Autobranchia</taxon>
        <taxon>Pteriomorphia</taxon>
        <taxon>Mytilida</taxon>
        <taxon>Mytiloidea</taxon>
        <taxon>Mytilidae</taxon>
        <taxon>Mytilinae</taxon>
        <taxon>Mytilus</taxon>
    </lineage>
</organism>
<dbReference type="OrthoDB" id="6159675at2759"/>
<feature type="chain" id="PRO_5026746042" description="MEGF10_11" evidence="2">
    <location>
        <begin position="19"/>
        <end position="198"/>
    </location>
</feature>
<proteinExistence type="predicted"/>
<evidence type="ECO:0008006" key="5">
    <source>
        <dbReference type="Google" id="ProtNLM"/>
    </source>
</evidence>
<feature type="transmembrane region" description="Helical" evidence="1">
    <location>
        <begin position="125"/>
        <end position="145"/>
    </location>
</feature>
<protein>
    <recommendedName>
        <fullName evidence="5">MEGF10_11</fullName>
    </recommendedName>
</protein>
<dbReference type="Proteomes" id="UP000507470">
    <property type="component" value="Unassembled WGS sequence"/>
</dbReference>
<keyword evidence="1" id="KW-0472">Membrane</keyword>
<dbReference type="EMBL" id="CACVKT020002156">
    <property type="protein sequence ID" value="CAC5375744.1"/>
    <property type="molecule type" value="Genomic_DNA"/>
</dbReference>
<reference evidence="3 4" key="1">
    <citation type="submission" date="2020-06" db="EMBL/GenBank/DDBJ databases">
        <authorList>
            <person name="Li R."/>
            <person name="Bekaert M."/>
        </authorList>
    </citation>
    <scope>NUCLEOTIDE SEQUENCE [LARGE SCALE GENOMIC DNA]</scope>
    <source>
        <strain evidence="4">wild</strain>
    </source>
</reference>
<evidence type="ECO:0000313" key="3">
    <source>
        <dbReference type="EMBL" id="CAC5375744.1"/>
    </source>
</evidence>
<evidence type="ECO:0000256" key="1">
    <source>
        <dbReference type="SAM" id="Phobius"/>
    </source>
</evidence>
<evidence type="ECO:0000313" key="4">
    <source>
        <dbReference type="Proteomes" id="UP000507470"/>
    </source>
</evidence>
<dbReference type="AlphaFoldDB" id="A0A6J8AYD7"/>
<name>A0A6J8AYD7_MYTCO</name>
<keyword evidence="2" id="KW-0732">Signal</keyword>
<keyword evidence="4" id="KW-1185">Reference proteome</keyword>